<dbReference type="SUPFAM" id="SSF53474">
    <property type="entry name" value="alpha/beta-Hydrolases"/>
    <property type="match status" value="1"/>
</dbReference>
<evidence type="ECO:0000313" key="4">
    <source>
        <dbReference type="Proteomes" id="UP000267128"/>
    </source>
</evidence>
<protein>
    <submittedName>
        <fullName evidence="3">Alpha/beta hydrolase</fullName>
    </submittedName>
</protein>
<dbReference type="PANTHER" id="PTHR43329">
    <property type="entry name" value="EPOXIDE HYDROLASE"/>
    <property type="match status" value="1"/>
</dbReference>
<keyword evidence="4" id="KW-1185">Reference proteome</keyword>
<dbReference type="Pfam" id="PF00561">
    <property type="entry name" value="Abhydrolase_1"/>
    <property type="match status" value="1"/>
</dbReference>
<comment type="caution">
    <text evidence="3">The sequence shown here is derived from an EMBL/GenBank/DDBJ whole genome shotgun (WGS) entry which is preliminary data.</text>
</comment>
<sequence>MPRSDWEERTVQANGNRVHVRIAGTSGPMVLLCHGFPESSYSWHHQLDALAAGGYRAVAMDMPGYGRSSKPIQPSDYRVTELVAACVGVVEALGEAQSVVVGHDFGAPVAWTAAWTRPDVFRAVVGISLPFGARGMAALPGDPFGDQRPSVTHSALAGDDAVFYQEYFADPSGVAEKEMEADLRAFVTSGFYGLSADSPLPPEMEGVDLTNLPLEFLIQWIRAAMCVHHGEGFASNLQYPDQLPPWLDQETLDIFIDELETGGMRAPLAWYTNADLNWEVLGPYQGTPVTVPAMFIGGDRDVGTIWSQEARFRQDEYVKDLRRSVIIPNCGHWIPQEHPEVVNTELLTFLKGL</sequence>
<dbReference type="InterPro" id="IPR000639">
    <property type="entry name" value="Epox_hydrolase-like"/>
</dbReference>
<dbReference type="EMBL" id="RJSE01000007">
    <property type="protein sequence ID" value="RNL62730.1"/>
    <property type="molecule type" value="Genomic_DNA"/>
</dbReference>
<dbReference type="AlphaFoldDB" id="A0A3N0CH07"/>
<evidence type="ECO:0000256" key="1">
    <source>
        <dbReference type="ARBA" id="ARBA00022801"/>
    </source>
</evidence>
<evidence type="ECO:0000313" key="3">
    <source>
        <dbReference type="EMBL" id="RNL62730.1"/>
    </source>
</evidence>
<reference evidence="3 4" key="1">
    <citation type="submission" date="2018-11" db="EMBL/GenBank/DDBJ databases">
        <authorList>
            <person name="Li F."/>
        </authorList>
    </citation>
    <scope>NUCLEOTIDE SEQUENCE [LARGE SCALE GENOMIC DNA]</scope>
    <source>
        <strain evidence="3 4">Gsoil 097</strain>
    </source>
</reference>
<name>A0A3N0CH07_9ACTN</name>
<dbReference type="PRINTS" id="PR00412">
    <property type="entry name" value="EPOXHYDRLASE"/>
</dbReference>
<accession>A0A3N0CH07</accession>
<gene>
    <name evidence="3" type="ORF">EFK50_13345</name>
</gene>
<keyword evidence="1 3" id="KW-0378">Hydrolase</keyword>
<proteinExistence type="predicted"/>
<dbReference type="Proteomes" id="UP000267128">
    <property type="component" value="Unassembled WGS sequence"/>
</dbReference>
<feature type="domain" description="AB hydrolase-1" evidence="2">
    <location>
        <begin position="28"/>
        <end position="339"/>
    </location>
</feature>
<dbReference type="OrthoDB" id="2987348at2"/>
<evidence type="ECO:0000259" key="2">
    <source>
        <dbReference type="Pfam" id="PF00561"/>
    </source>
</evidence>
<dbReference type="InterPro" id="IPR029058">
    <property type="entry name" value="AB_hydrolase_fold"/>
</dbReference>
<organism evidence="3 4">
    <name type="scientific">Nocardioides marmoriginsengisoli</name>
    <dbReference type="NCBI Taxonomy" id="661483"/>
    <lineage>
        <taxon>Bacteria</taxon>
        <taxon>Bacillati</taxon>
        <taxon>Actinomycetota</taxon>
        <taxon>Actinomycetes</taxon>
        <taxon>Propionibacteriales</taxon>
        <taxon>Nocardioidaceae</taxon>
        <taxon>Nocardioides</taxon>
    </lineage>
</organism>
<dbReference type="InterPro" id="IPR000073">
    <property type="entry name" value="AB_hydrolase_1"/>
</dbReference>
<dbReference type="Gene3D" id="3.40.50.1820">
    <property type="entry name" value="alpha/beta hydrolase"/>
    <property type="match status" value="1"/>
</dbReference>
<dbReference type="GO" id="GO:0016787">
    <property type="term" value="F:hydrolase activity"/>
    <property type="evidence" value="ECO:0007669"/>
    <property type="project" value="UniProtKB-KW"/>
</dbReference>
<dbReference type="RefSeq" id="WP_123228025.1">
    <property type="nucleotide sequence ID" value="NZ_RJSE01000007.1"/>
</dbReference>